<comment type="caution">
    <text evidence="1">The sequence shown here is derived from an EMBL/GenBank/DDBJ whole genome shotgun (WGS) entry which is preliminary data.</text>
</comment>
<sequence>MNLAPLRELSSKKVAMVQYQLVLLFLSASLIHIRCTAPLPIGEEAHYPLVSRLLESKTDELTLPVFTESDYTESDSSLIKGVQNADERGGPAVVYRQILQEDPSVPGILRFDKRAPRPHEWMSDKRNMPGVLRFGKRSDLFDDEDALAGIIEVGKRDIPGVLRFGKRGILNPGDIRLDKRAMPGVLRFGKRAMPGVLRFGKRAMPGVLRFGKR</sequence>
<accession>A0ABD6ECT1</accession>
<dbReference type="EMBL" id="JBGFUD010000338">
    <property type="protein sequence ID" value="MFH4974302.1"/>
    <property type="molecule type" value="Genomic_DNA"/>
</dbReference>
<gene>
    <name evidence="1" type="ORF">AB6A40_001011</name>
</gene>
<evidence type="ECO:0000313" key="2">
    <source>
        <dbReference type="Proteomes" id="UP001608902"/>
    </source>
</evidence>
<organism evidence="1 2">
    <name type="scientific">Gnathostoma spinigerum</name>
    <dbReference type="NCBI Taxonomy" id="75299"/>
    <lineage>
        <taxon>Eukaryota</taxon>
        <taxon>Metazoa</taxon>
        <taxon>Ecdysozoa</taxon>
        <taxon>Nematoda</taxon>
        <taxon>Chromadorea</taxon>
        <taxon>Rhabditida</taxon>
        <taxon>Spirurina</taxon>
        <taxon>Gnathostomatomorpha</taxon>
        <taxon>Gnathostomatoidea</taxon>
        <taxon>Gnathostomatidae</taxon>
        <taxon>Gnathostoma</taxon>
    </lineage>
</organism>
<name>A0ABD6ECT1_9BILA</name>
<keyword evidence="2" id="KW-1185">Reference proteome</keyword>
<evidence type="ECO:0000313" key="1">
    <source>
        <dbReference type="EMBL" id="MFH4974302.1"/>
    </source>
</evidence>
<dbReference type="AlphaFoldDB" id="A0ABD6ECT1"/>
<protein>
    <submittedName>
        <fullName evidence="1">Uncharacterized protein</fullName>
    </submittedName>
</protein>
<proteinExistence type="predicted"/>
<reference evidence="1 2" key="1">
    <citation type="submission" date="2024-08" db="EMBL/GenBank/DDBJ databases">
        <title>Gnathostoma spinigerum genome.</title>
        <authorList>
            <person name="Gonzalez-Bertolin B."/>
            <person name="Monzon S."/>
            <person name="Zaballos A."/>
            <person name="Jimenez P."/>
            <person name="Dekumyoy P."/>
            <person name="Varona S."/>
            <person name="Cuesta I."/>
            <person name="Sumanam S."/>
            <person name="Adisakwattana P."/>
            <person name="Gasser R.B."/>
            <person name="Hernandez-Gonzalez A."/>
            <person name="Young N.D."/>
            <person name="Perteguer M.J."/>
        </authorList>
    </citation>
    <scope>NUCLEOTIDE SEQUENCE [LARGE SCALE GENOMIC DNA]</scope>
    <source>
        <strain evidence="1">AL3</strain>
        <tissue evidence="1">Liver</tissue>
    </source>
</reference>
<dbReference type="Proteomes" id="UP001608902">
    <property type="component" value="Unassembled WGS sequence"/>
</dbReference>